<dbReference type="Gene3D" id="3.20.20.370">
    <property type="entry name" value="Glycoside hydrolase/deacetylase"/>
    <property type="match status" value="1"/>
</dbReference>
<dbReference type="PANTHER" id="PTHR10587">
    <property type="entry name" value="GLYCOSYL TRANSFERASE-RELATED"/>
    <property type="match status" value="1"/>
</dbReference>
<dbReference type="RefSeq" id="WP_147669592.1">
    <property type="nucleotide sequence ID" value="NZ_CP120678.1"/>
</dbReference>
<evidence type="ECO:0000313" key="4">
    <source>
        <dbReference type="Proteomes" id="UP001243623"/>
    </source>
</evidence>
<dbReference type="SUPFAM" id="SSF88713">
    <property type="entry name" value="Glycoside hydrolase/deacetylase"/>
    <property type="match status" value="1"/>
</dbReference>
<sequence>MQNYFKKHLFAIFSIITFIIVTIPLYFVNECPTPAGVSEYTDDETLSKGQKESVKTPFIINGDLSDFKTQDPFRPVYDNFTISQRQNQGLSTALPKIEPYYHEKTVYLTFDDGPNDDIEIAILDILKQEQVKATFFLLGNKLHDYPDVVKRIYNENHAIGNHSYTHIYEKLYDSPGSYIKELQQADDIFKEILGVRPLITRAPGGIVGNFTDEYWLELERLGYIEVGWNISSGDASDGTAEDLIDNIIHQLDNFPILQDHAIILMHSSPGHEETIKALPQIIKILKERGFAFGVITPSTPPAWENKKS</sequence>
<evidence type="ECO:0000259" key="2">
    <source>
        <dbReference type="PROSITE" id="PS51677"/>
    </source>
</evidence>
<keyword evidence="1" id="KW-0472">Membrane</keyword>
<feature type="transmembrane region" description="Helical" evidence="1">
    <location>
        <begin position="9"/>
        <end position="28"/>
    </location>
</feature>
<dbReference type="PROSITE" id="PS51677">
    <property type="entry name" value="NODB"/>
    <property type="match status" value="1"/>
</dbReference>
<keyword evidence="4" id="KW-1185">Reference proteome</keyword>
<proteinExistence type="predicted"/>
<dbReference type="InterPro" id="IPR011330">
    <property type="entry name" value="Glyco_hydro/deAcase_b/a-brl"/>
</dbReference>
<evidence type="ECO:0000313" key="3">
    <source>
        <dbReference type="EMBL" id="WIW70543.1"/>
    </source>
</evidence>
<keyword evidence="1" id="KW-1133">Transmembrane helix</keyword>
<gene>
    <name evidence="3" type="ORF">P3F81_11750</name>
</gene>
<dbReference type="KEGG" id="sgbi:P3F81_11750"/>
<reference evidence="3" key="1">
    <citation type="submission" date="2023-03" db="EMBL/GenBank/DDBJ databases">
        <title>Selenobaculum gbiensis gen. nov. sp. nov., a new bacterium isolated from the gut microbiota of IBD patient.</title>
        <authorList>
            <person name="Yeo S."/>
            <person name="Park H."/>
            <person name="Huh C.S."/>
        </authorList>
    </citation>
    <scope>NUCLEOTIDE SEQUENCE</scope>
    <source>
        <strain evidence="3">ICN-92133</strain>
    </source>
</reference>
<dbReference type="InterPro" id="IPR002509">
    <property type="entry name" value="NODB_dom"/>
</dbReference>
<evidence type="ECO:0000256" key="1">
    <source>
        <dbReference type="SAM" id="Phobius"/>
    </source>
</evidence>
<keyword evidence="1" id="KW-0812">Transmembrane</keyword>
<dbReference type="PANTHER" id="PTHR10587:SF125">
    <property type="entry name" value="POLYSACCHARIDE DEACETYLASE YHEN-RELATED"/>
    <property type="match status" value="1"/>
</dbReference>
<dbReference type="InterPro" id="IPR050248">
    <property type="entry name" value="Polysacc_deacetylase_ArnD"/>
</dbReference>
<dbReference type="GO" id="GO:0016810">
    <property type="term" value="F:hydrolase activity, acting on carbon-nitrogen (but not peptide) bonds"/>
    <property type="evidence" value="ECO:0007669"/>
    <property type="project" value="InterPro"/>
</dbReference>
<organism evidence="3 4">
    <name type="scientific">Selenobaculum gibii</name>
    <dbReference type="NCBI Taxonomy" id="3054208"/>
    <lineage>
        <taxon>Bacteria</taxon>
        <taxon>Bacillati</taxon>
        <taxon>Bacillota</taxon>
        <taxon>Negativicutes</taxon>
        <taxon>Selenomonadales</taxon>
        <taxon>Selenomonadaceae</taxon>
        <taxon>Selenobaculum</taxon>
    </lineage>
</organism>
<name>A0A9Y2AJ09_9FIRM</name>
<dbReference type="Pfam" id="PF01522">
    <property type="entry name" value="Polysacc_deac_1"/>
    <property type="match status" value="1"/>
</dbReference>
<protein>
    <submittedName>
        <fullName evidence="3">Polysaccharide deacetylase</fullName>
    </submittedName>
</protein>
<feature type="domain" description="NodB homology" evidence="2">
    <location>
        <begin position="104"/>
        <end position="293"/>
    </location>
</feature>
<dbReference type="EMBL" id="CP120678">
    <property type="protein sequence ID" value="WIW70543.1"/>
    <property type="molecule type" value="Genomic_DNA"/>
</dbReference>
<dbReference type="CDD" id="cd10944">
    <property type="entry name" value="CE4_SmPgdA_like"/>
    <property type="match status" value="1"/>
</dbReference>
<dbReference type="GO" id="GO:0005975">
    <property type="term" value="P:carbohydrate metabolic process"/>
    <property type="evidence" value="ECO:0007669"/>
    <property type="project" value="InterPro"/>
</dbReference>
<dbReference type="AlphaFoldDB" id="A0A9Y2AJ09"/>
<accession>A0A9Y2AJ09</accession>
<dbReference type="Proteomes" id="UP001243623">
    <property type="component" value="Chromosome"/>
</dbReference>